<name>A0ACB7VQI2_DIOAL</name>
<dbReference type="Proteomes" id="UP000827976">
    <property type="component" value="Chromosome 7"/>
</dbReference>
<reference evidence="2" key="1">
    <citation type="journal article" date="2022" name="Nat. Commun.">
        <title>Chromosome evolution and the genetic basis of agronomically important traits in greater yam.</title>
        <authorList>
            <person name="Bredeson J.V."/>
            <person name="Lyons J.B."/>
            <person name="Oniyinde I.O."/>
            <person name="Okereke N.R."/>
            <person name="Kolade O."/>
            <person name="Nnabue I."/>
            <person name="Nwadili C.O."/>
            <person name="Hribova E."/>
            <person name="Parker M."/>
            <person name="Nwogha J."/>
            <person name="Shu S."/>
            <person name="Carlson J."/>
            <person name="Kariba R."/>
            <person name="Muthemba S."/>
            <person name="Knop K."/>
            <person name="Barton G.J."/>
            <person name="Sherwood A.V."/>
            <person name="Lopez-Montes A."/>
            <person name="Asiedu R."/>
            <person name="Jamnadass R."/>
            <person name="Muchugi A."/>
            <person name="Goodstein D."/>
            <person name="Egesi C.N."/>
            <person name="Featherston J."/>
            <person name="Asfaw A."/>
            <person name="Simpson G.G."/>
            <person name="Dolezel J."/>
            <person name="Hendre P.S."/>
            <person name="Van Deynze A."/>
            <person name="Kumar P.L."/>
            <person name="Obidiegwu J.E."/>
            <person name="Bhattacharjee R."/>
            <person name="Rokhsar D.S."/>
        </authorList>
    </citation>
    <scope>NUCLEOTIDE SEQUENCE [LARGE SCALE GENOMIC DNA]</scope>
    <source>
        <strain evidence="2">cv. TDa95/00328</strain>
    </source>
</reference>
<evidence type="ECO:0000313" key="1">
    <source>
        <dbReference type="EMBL" id="KAH7676679.1"/>
    </source>
</evidence>
<evidence type="ECO:0000313" key="2">
    <source>
        <dbReference type="Proteomes" id="UP000827976"/>
    </source>
</evidence>
<sequence length="325" mass="36627">MGAFLSICFCKCFGGGEERPAQILPAEEGLGDVTRFFEHKVSDLLEEFRTSSFCTDDFLNSIDECLKNNQYSAGLLFEAVNRFENGGHTSSVLMSLEKFKSQGNALPQTCIDKFKTEHEQLVSRIDELSKLVKDLDGKIRWVPYWKALVSGLYCAATVAFLMTSALLVIKSKHQVMGMKDFDPGHKALARLDDEISALLNESKSSLKGRKDTTVNQLNEANDKLNSIIAVMKQTSRATKELDDIKVRVHEQVEFYIKSVDENSGNDEEANKNMRTAMHGIKTEAECFETIVENLKKDLGPLRDDLRKVLKNVKNNRNEFVCRCCC</sequence>
<keyword evidence="2" id="KW-1185">Reference proteome</keyword>
<dbReference type="EMBL" id="CM037017">
    <property type="protein sequence ID" value="KAH7676679.1"/>
    <property type="molecule type" value="Genomic_DNA"/>
</dbReference>
<organism evidence="1 2">
    <name type="scientific">Dioscorea alata</name>
    <name type="common">Purple yam</name>
    <dbReference type="NCBI Taxonomy" id="55571"/>
    <lineage>
        <taxon>Eukaryota</taxon>
        <taxon>Viridiplantae</taxon>
        <taxon>Streptophyta</taxon>
        <taxon>Embryophyta</taxon>
        <taxon>Tracheophyta</taxon>
        <taxon>Spermatophyta</taxon>
        <taxon>Magnoliopsida</taxon>
        <taxon>Liliopsida</taxon>
        <taxon>Dioscoreales</taxon>
        <taxon>Dioscoreaceae</taxon>
        <taxon>Dioscorea</taxon>
    </lineage>
</organism>
<accession>A0ACB7VQI2</accession>
<proteinExistence type="predicted"/>
<comment type="caution">
    <text evidence="1">The sequence shown here is derived from an EMBL/GenBank/DDBJ whole genome shotgun (WGS) entry which is preliminary data.</text>
</comment>
<gene>
    <name evidence="1" type="ORF">IHE45_07G032800</name>
</gene>
<protein>
    <submittedName>
        <fullName evidence="1">Bacterial hemolysins domain-containing protein</fullName>
    </submittedName>
</protein>